<accession>A0ABN2QGC1</accession>
<comment type="caution">
    <text evidence="3">The sequence shown here is derived from an EMBL/GenBank/DDBJ whole genome shotgun (WGS) entry which is preliminary data.</text>
</comment>
<feature type="domain" description="Dystroglycan-type cadherin-like" evidence="2">
    <location>
        <begin position="369"/>
        <end position="459"/>
    </location>
</feature>
<evidence type="ECO:0000256" key="1">
    <source>
        <dbReference type="SAM" id="SignalP"/>
    </source>
</evidence>
<dbReference type="Gene3D" id="2.60.40.10">
    <property type="entry name" value="Immunoglobulins"/>
    <property type="match status" value="1"/>
</dbReference>
<reference evidence="3 4" key="1">
    <citation type="journal article" date="2019" name="Int. J. Syst. Evol. Microbiol.">
        <title>The Global Catalogue of Microorganisms (GCM) 10K type strain sequencing project: providing services to taxonomists for standard genome sequencing and annotation.</title>
        <authorList>
            <consortium name="The Broad Institute Genomics Platform"/>
            <consortium name="The Broad Institute Genome Sequencing Center for Infectious Disease"/>
            <person name="Wu L."/>
            <person name="Ma J."/>
        </authorList>
    </citation>
    <scope>NUCLEOTIDE SEQUENCE [LARGE SCALE GENOMIC DNA]</scope>
    <source>
        <strain evidence="3 4">JCM 16013</strain>
    </source>
</reference>
<keyword evidence="4" id="KW-1185">Reference proteome</keyword>
<dbReference type="InterPro" id="IPR013783">
    <property type="entry name" value="Ig-like_fold"/>
</dbReference>
<dbReference type="Proteomes" id="UP001499854">
    <property type="component" value="Unassembled WGS sequence"/>
</dbReference>
<dbReference type="SMART" id="SM00736">
    <property type="entry name" value="CADG"/>
    <property type="match status" value="1"/>
</dbReference>
<dbReference type="SUPFAM" id="SSF49313">
    <property type="entry name" value="Cadherin-like"/>
    <property type="match status" value="1"/>
</dbReference>
<dbReference type="SUPFAM" id="SSF49785">
    <property type="entry name" value="Galactose-binding domain-like"/>
    <property type="match status" value="1"/>
</dbReference>
<dbReference type="Pfam" id="PF05345">
    <property type="entry name" value="He_PIG"/>
    <property type="match status" value="1"/>
</dbReference>
<evidence type="ECO:0000313" key="3">
    <source>
        <dbReference type="EMBL" id="GAA1951774.1"/>
    </source>
</evidence>
<evidence type="ECO:0000313" key="4">
    <source>
        <dbReference type="Proteomes" id="UP001499854"/>
    </source>
</evidence>
<keyword evidence="1" id="KW-0732">Signal</keyword>
<dbReference type="EMBL" id="BAAAQM010000001">
    <property type="protein sequence ID" value="GAA1951774.1"/>
    <property type="molecule type" value="Genomic_DNA"/>
</dbReference>
<organism evidence="3 4">
    <name type="scientific">Catenulispora subtropica</name>
    <dbReference type="NCBI Taxonomy" id="450798"/>
    <lineage>
        <taxon>Bacteria</taxon>
        <taxon>Bacillati</taxon>
        <taxon>Actinomycetota</taxon>
        <taxon>Actinomycetes</taxon>
        <taxon>Catenulisporales</taxon>
        <taxon>Catenulisporaceae</taxon>
        <taxon>Catenulispora</taxon>
    </lineage>
</organism>
<proteinExistence type="predicted"/>
<dbReference type="Gene3D" id="2.60.120.260">
    <property type="entry name" value="Galactose-binding domain-like"/>
    <property type="match status" value="1"/>
</dbReference>
<feature type="signal peptide" evidence="1">
    <location>
        <begin position="1"/>
        <end position="17"/>
    </location>
</feature>
<name>A0ABN2QGC1_9ACTN</name>
<feature type="chain" id="PRO_5045986600" description="Dystroglycan-type cadherin-like domain-containing protein" evidence="1">
    <location>
        <begin position="18"/>
        <end position="602"/>
    </location>
</feature>
<sequence>MATGMGLLALSAQTAQAWDINPASCSTAPHQHRHGVEPTRQQTLCDRIARQATTSGSETLSYGGGVDGIGVQSGHSQVYLVFYGTQWGSQSTDANGISTFTGDPNGAAPVVQKMFKDIGTGGETWSADLTQWCDGPNVATGATSCPSNANFIPYQSNGVLAGVWYDNAAASPSAATGHQLGQEAVNAAAHFGNTTAASNRDAYYVILSPHGTNPDNYKSPTTGYCAWHDYNGDTTLTGGAVTSNYGDIAFSNQPYNIDVGQTCGTNFVNAGSAGTLDGYTMTLGHEWHEMMSDQNPAGGWTNHDSSSSYYQQENSDECAWLSPGTTGGAANVTMGSDTFAEQASWSNDTNSCAISHAILSHGGTGTNTVTVTKPANQATTVNTAASLQISASDSASGQTLTYSATGLPAGLAIDGASGLISGTPTATGTSSVTVTATDGTGASGSASFSWTVNPVGGGSVVTNGGFESGSLSGWTTSGSAAVTGSTVHSGSYAADLGSTSPTNGDSKAAQTFTATNGGTLSFWYRVVCSDTVTYDWATATLKDNTTGTTTTVLAKTCVSDSGWKQVTKALTSGHSYTLTLVSHDDNYAGDPTYTLYDDVTVG</sequence>
<protein>
    <recommendedName>
        <fullName evidence="2">Dystroglycan-type cadherin-like domain-containing protein</fullName>
    </recommendedName>
</protein>
<gene>
    <name evidence="3" type="ORF">GCM10009838_03620</name>
</gene>
<dbReference type="InterPro" id="IPR015919">
    <property type="entry name" value="Cadherin-like_sf"/>
</dbReference>
<evidence type="ECO:0000259" key="2">
    <source>
        <dbReference type="SMART" id="SM00736"/>
    </source>
</evidence>
<dbReference type="InterPro" id="IPR006644">
    <property type="entry name" value="Cadg"/>
</dbReference>
<dbReference type="InterPro" id="IPR008979">
    <property type="entry name" value="Galactose-bd-like_sf"/>
</dbReference>